<name>A0A9X6S5Y5_9LACO</name>
<evidence type="ECO:0000313" key="1">
    <source>
        <dbReference type="EMBL" id="PAY49226.1"/>
    </source>
</evidence>
<dbReference type="EMBL" id="LXZO01000044">
    <property type="protein sequence ID" value="PAY49226.1"/>
    <property type="molecule type" value="Genomic_DNA"/>
</dbReference>
<gene>
    <name evidence="1" type="ORF">A8C52_04600</name>
</gene>
<proteinExistence type="predicted"/>
<comment type="caution">
    <text evidence="1">The sequence shown here is derived from an EMBL/GenBank/DDBJ whole genome shotgun (WGS) entry which is preliminary data.</text>
</comment>
<protein>
    <submittedName>
        <fullName evidence="1">Uncharacterized protein</fullName>
    </submittedName>
</protein>
<evidence type="ECO:0000313" key="2">
    <source>
        <dbReference type="Proteomes" id="UP000218139"/>
    </source>
</evidence>
<accession>A0A9X6S5Y5</accession>
<dbReference type="AlphaFoldDB" id="A0A9X6S5Y5"/>
<organism evidence="1 2">
    <name type="scientific">Ligilactobacillus salivarius</name>
    <dbReference type="NCBI Taxonomy" id="1624"/>
    <lineage>
        <taxon>Bacteria</taxon>
        <taxon>Bacillati</taxon>
        <taxon>Bacillota</taxon>
        <taxon>Bacilli</taxon>
        <taxon>Lactobacillales</taxon>
        <taxon>Lactobacillaceae</taxon>
        <taxon>Ligilactobacillus</taxon>
    </lineage>
</organism>
<reference evidence="1 2" key="1">
    <citation type="submission" date="2016-05" db="EMBL/GenBank/DDBJ databases">
        <authorList>
            <person name="Lee J.-Y."/>
            <person name="Kim E.B."/>
            <person name="Choi Y.-J."/>
        </authorList>
    </citation>
    <scope>NUCLEOTIDE SEQUENCE [LARGE SCALE GENOMIC DNA]</scope>
    <source>
        <strain evidence="1 2">KLA006</strain>
    </source>
</reference>
<sequence length="70" mass="8009">MKISVKSNGVWVVDNQDYYLTDAKDLVWNLFADKFLAYEGADAELQGIRSWNDLKDFANRFGTMVVGNED</sequence>
<dbReference type="Proteomes" id="UP000218139">
    <property type="component" value="Unassembled WGS sequence"/>
</dbReference>